<organism evidence="2 3">
    <name type="scientific">Metarhizium robertsii</name>
    <dbReference type="NCBI Taxonomy" id="568076"/>
    <lineage>
        <taxon>Eukaryota</taxon>
        <taxon>Fungi</taxon>
        <taxon>Dikarya</taxon>
        <taxon>Ascomycota</taxon>
        <taxon>Pezizomycotina</taxon>
        <taxon>Sordariomycetes</taxon>
        <taxon>Hypocreomycetidae</taxon>
        <taxon>Hypocreales</taxon>
        <taxon>Clavicipitaceae</taxon>
        <taxon>Metarhizium</taxon>
    </lineage>
</organism>
<dbReference type="Proteomes" id="UP000030151">
    <property type="component" value="Unassembled WGS sequence"/>
</dbReference>
<evidence type="ECO:0000313" key="2">
    <source>
        <dbReference type="EMBL" id="EXU94464.1"/>
    </source>
</evidence>
<name>A0A014MTK1_9HYPO</name>
<dbReference type="HOGENOM" id="CLU_2812962_0_0_1"/>
<dbReference type="EMBL" id="JELW01000334">
    <property type="protein sequence ID" value="EXU94464.1"/>
    <property type="molecule type" value="Genomic_DNA"/>
</dbReference>
<proteinExistence type="predicted"/>
<evidence type="ECO:0000313" key="3">
    <source>
        <dbReference type="Proteomes" id="UP000030151"/>
    </source>
</evidence>
<protein>
    <submittedName>
        <fullName evidence="2">Uncharacterized protein</fullName>
    </submittedName>
</protein>
<reference evidence="2 3" key="1">
    <citation type="submission" date="2014-02" db="EMBL/GenBank/DDBJ databases">
        <title>The genome sequence of the entomopathogenic fungus Metarhizium robertsii ARSEF 2575.</title>
        <authorList>
            <person name="Giuliano Garisto Donzelli B."/>
            <person name="Roe B.A."/>
            <person name="Macmil S.L."/>
            <person name="Krasnoff S.B."/>
            <person name="Gibson D.M."/>
        </authorList>
    </citation>
    <scope>NUCLEOTIDE SEQUENCE [LARGE SCALE GENOMIC DNA]</scope>
    <source>
        <strain evidence="2 3">ARSEF 2575</strain>
    </source>
</reference>
<accession>A0A014MTK1</accession>
<dbReference type="AlphaFoldDB" id="A0A014MTK1"/>
<feature type="region of interest" description="Disordered" evidence="1">
    <location>
        <begin position="1"/>
        <end position="23"/>
    </location>
</feature>
<gene>
    <name evidence="2" type="ORF">X797_012465</name>
</gene>
<sequence length="67" mass="7509">METPFAKGSKRAKNELPRSGGVTRHQTSFVRGLAQQLPACFVYASSRPLRPLWWIVQADWVNPAKAV</sequence>
<evidence type="ECO:0000256" key="1">
    <source>
        <dbReference type="SAM" id="MobiDB-lite"/>
    </source>
</evidence>
<comment type="caution">
    <text evidence="2">The sequence shown here is derived from an EMBL/GenBank/DDBJ whole genome shotgun (WGS) entry which is preliminary data.</text>
</comment>